<evidence type="ECO:0000313" key="11">
    <source>
        <dbReference type="Ensembl" id="ENSSFOP00015025460.1"/>
    </source>
</evidence>
<gene>
    <name evidence="11" type="primary">mindy4</name>
</gene>
<dbReference type="InterPro" id="IPR059022">
    <property type="entry name" value="MINDY4_N"/>
</dbReference>
<dbReference type="EC" id="3.4.19.12" evidence="8"/>
<dbReference type="Pfam" id="PF13898">
    <property type="entry name" value="MINDY-3_4_CD"/>
    <property type="match status" value="1"/>
</dbReference>
<keyword evidence="3 8" id="KW-0645">Protease</keyword>
<feature type="region of interest" description="Disordered" evidence="9">
    <location>
        <begin position="243"/>
        <end position="266"/>
    </location>
</feature>
<evidence type="ECO:0000256" key="9">
    <source>
        <dbReference type="SAM" id="MobiDB-lite"/>
    </source>
</evidence>
<evidence type="ECO:0000259" key="10">
    <source>
        <dbReference type="SMART" id="SM01174"/>
    </source>
</evidence>
<proteinExistence type="inferred from homology"/>
<organism evidence="11 12">
    <name type="scientific">Scleropages formosus</name>
    <name type="common">Asian bonytongue</name>
    <name type="synonym">Osteoglossum formosum</name>
    <dbReference type="NCBI Taxonomy" id="113540"/>
    <lineage>
        <taxon>Eukaryota</taxon>
        <taxon>Metazoa</taxon>
        <taxon>Chordata</taxon>
        <taxon>Craniata</taxon>
        <taxon>Vertebrata</taxon>
        <taxon>Euteleostomi</taxon>
        <taxon>Actinopterygii</taxon>
        <taxon>Neopterygii</taxon>
        <taxon>Teleostei</taxon>
        <taxon>Osteoglossocephala</taxon>
        <taxon>Osteoglossomorpha</taxon>
        <taxon>Osteoglossiformes</taxon>
        <taxon>Osteoglossidae</taxon>
        <taxon>Scleropages</taxon>
    </lineage>
</organism>
<dbReference type="GO" id="GO:0006508">
    <property type="term" value="P:proteolysis"/>
    <property type="evidence" value="ECO:0007669"/>
    <property type="project" value="UniProtKB-KW"/>
</dbReference>
<evidence type="ECO:0000256" key="8">
    <source>
        <dbReference type="RuleBase" id="RU367088"/>
    </source>
</evidence>
<keyword evidence="4 8" id="KW-0833">Ubl conjugation pathway</keyword>
<dbReference type="InterPro" id="IPR025257">
    <property type="entry name" value="MINDY-3/4_CD"/>
</dbReference>
<dbReference type="PANTHER" id="PTHR12473">
    <property type="entry name" value="UBIQUITIN CARBOXYL-TERMINAL HYDROLASE MINDY-4-RELATED"/>
    <property type="match status" value="1"/>
</dbReference>
<reference evidence="11" key="3">
    <citation type="submission" date="2025-09" db="UniProtKB">
        <authorList>
            <consortium name="Ensembl"/>
        </authorList>
    </citation>
    <scope>IDENTIFICATION</scope>
</reference>
<dbReference type="RefSeq" id="XP_018615468.1">
    <property type="nucleotide sequence ID" value="XM_018759952.1"/>
</dbReference>
<dbReference type="Ensembl" id="ENSSFOT00015025741.2">
    <property type="protein sequence ID" value="ENSSFOP00015025460.1"/>
    <property type="gene ID" value="ENSSFOG00015016377.2"/>
</dbReference>
<keyword evidence="12" id="KW-1185">Reference proteome</keyword>
<keyword evidence="6 8" id="KW-0788">Thiol protease</keyword>
<keyword evidence="5 8" id="KW-0378">Hydrolase</keyword>
<evidence type="ECO:0000256" key="4">
    <source>
        <dbReference type="ARBA" id="ARBA00022786"/>
    </source>
</evidence>
<evidence type="ECO:0000256" key="1">
    <source>
        <dbReference type="ARBA" id="ARBA00000707"/>
    </source>
</evidence>
<accession>A0A8C9S1P8</accession>
<evidence type="ECO:0000256" key="2">
    <source>
        <dbReference type="ARBA" id="ARBA00011074"/>
    </source>
</evidence>
<evidence type="ECO:0000313" key="12">
    <source>
        <dbReference type="Proteomes" id="UP000694397"/>
    </source>
</evidence>
<comment type="function">
    <text evidence="8">Hydrolase that can remove 'Lys-48'-linked conjugated ubiquitin from proteins.</text>
</comment>
<dbReference type="CTD" id="84182"/>
<name>A0A8C9S1P8_SCLFO</name>
<dbReference type="GO" id="GO:1990380">
    <property type="term" value="F:K48-linked deubiquitinase activity"/>
    <property type="evidence" value="ECO:0007669"/>
    <property type="project" value="UniProtKB-UniRule"/>
</dbReference>
<reference evidence="11" key="2">
    <citation type="submission" date="2025-08" db="UniProtKB">
        <authorList>
            <consortium name="Ensembl"/>
        </authorList>
    </citation>
    <scope>IDENTIFICATION</scope>
</reference>
<dbReference type="GeneID" id="108938928"/>
<evidence type="ECO:0000256" key="5">
    <source>
        <dbReference type="ARBA" id="ARBA00022801"/>
    </source>
</evidence>
<comment type="function">
    <text evidence="7">Probable hydrolase that can remove 'Lys-48'-linked conjugated ubiquitin from proteins.</text>
</comment>
<feature type="domain" description="Deubiquitinating enzyme MINDY-3/4 conserved" evidence="10">
    <location>
        <begin position="359"/>
        <end position="697"/>
    </location>
</feature>
<dbReference type="GO" id="GO:0004843">
    <property type="term" value="F:cysteine-type deubiquitinase activity"/>
    <property type="evidence" value="ECO:0007669"/>
    <property type="project" value="UniProtKB-UniRule"/>
</dbReference>
<dbReference type="InterPro" id="IPR039785">
    <property type="entry name" value="MINY3/4"/>
</dbReference>
<evidence type="ECO:0000256" key="3">
    <source>
        <dbReference type="ARBA" id="ARBA00022670"/>
    </source>
</evidence>
<dbReference type="AlphaFoldDB" id="A0A8C9S1P8"/>
<dbReference type="GO" id="GO:0071108">
    <property type="term" value="P:protein K48-linked deubiquitination"/>
    <property type="evidence" value="ECO:0007669"/>
    <property type="project" value="InterPro"/>
</dbReference>
<dbReference type="GeneTree" id="ENSGT00940000159600"/>
<sequence length="702" mass="78079">MGAAVEDVAAALVREYLSRKGLHKTRTCIDEELPRTDSSINNRKALRQILHLEALYKKNKLEEFPLKSMLEMVVKRHMEEHGDVSIRSCSVQQAFLKQTSILTNSDNVLSHGNMVDDRDGGRGASAKGSLDSNSIFPSKKMFLSQKSEMKTQLNAIRSPSCSSDSESIIRQVPVAPEKDCSSCRAAEKNSTDIHKNRGSRAIRGMMAGPVSSSMQECNKKRVTRKLCGSGPVQAKDEENKHDFAARSAQSHSAEARRHTAKVTSRPDTNDNEIVELLKPINKNEEISERSPGNEHQTQNREILPNSLAAGDLHPGDMILDDISDDEKVYDLSSGPIISRCTSLNVSSHPINHKTAIALKEVLFGSPLSCFSDEWKTQSFTFSDTPQVRYGIIQKKGGPCGVLASVQACVLQKLLFEDTSSASEHERLQPSRTLRRRCLLTSLVEILWRAGGNKRAAVAVSSGRKHFTPVGRYKVDGVLETITIFNVENLEDLKLLLDQHIKQFESGPFGCILLIVSAILSRSVERVKSDFDVPTNSLIGAHGYCTQELVNLLLVGQAVSNVFNDDFELSSGDGSKTVLKGIKERSDIGFLSLFEHYDICKVGTYLKNPRFPIWVVCSESHFTVLFCTSKELSKDWMVAKKFDLYYYDGLANQLEEIRLTISTGSSRSISKSVDKDLIPPLELCIRTKWRDALVSWNKTEPIL</sequence>
<dbReference type="PANTHER" id="PTHR12473:SF8">
    <property type="entry name" value="UBIQUITIN CARBOXYL-TERMINAL HYDROLASE MINDY-4-RELATED"/>
    <property type="match status" value="1"/>
</dbReference>
<dbReference type="SMART" id="SM01174">
    <property type="entry name" value="DUF4205"/>
    <property type="match status" value="1"/>
</dbReference>
<dbReference type="Pfam" id="PF26038">
    <property type="entry name" value="Dimer_MINDY4_N"/>
    <property type="match status" value="1"/>
</dbReference>
<reference evidence="11 12" key="1">
    <citation type="submission" date="2019-04" db="EMBL/GenBank/DDBJ databases">
        <authorList>
            <consortium name="Wellcome Sanger Institute Data Sharing"/>
        </authorList>
    </citation>
    <scope>NUCLEOTIDE SEQUENCE [LARGE SCALE GENOMIC DNA]</scope>
</reference>
<comment type="similarity">
    <text evidence="2 8">Belongs to the MINDY deubiquitinase family. FAM188 subfamily.</text>
</comment>
<evidence type="ECO:0000256" key="7">
    <source>
        <dbReference type="ARBA" id="ARBA00037630"/>
    </source>
</evidence>
<evidence type="ECO:0000256" key="6">
    <source>
        <dbReference type="ARBA" id="ARBA00022807"/>
    </source>
</evidence>
<dbReference type="Proteomes" id="UP000694397">
    <property type="component" value="Chromosome 2"/>
</dbReference>
<protein>
    <recommendedName>
        <fullName evidence="8">Ubiquitin carboxyl-terminal hydrolase MINDY</fullName>
        <ecNumber evidence="8">3.4.19.12</ecNumber>
    </recommendedName>
</protein>
<comment type="catalytic activity">
    <reaction evidence="1 8">
        <text>Thiol-dependent hydrolysis of ester, thioester, amide, peptide and isopeptide bonds formed by the C-terminal Gly of ubiquitin (a 76-residue protein attached to proteins as an intracellular targeting signal).</text>
        <dbReference type="EC" id="3.4.19.12"/>
    </reaction>
</comment>